<dbReference type="SUPFAM" id="SSF50800">
    <property type="entry name" value="PK beta-barrel domain-like"/>
    <property type="match status" value="1"/>
</dbReference>
<feature type="domain" description="MOSC" evidence="1">
    <location>
        <begin position="86"/>
        <end position="226"/>
    </location>
</feature>
<dbReference type="RefSeq" id="WP_203653517.1">
    <property type="nucleotide sequence ID" value="NZ_BONR01000001.1"/>
</dbReference>
<accession>A0A919Q4B4</accession>
<evidence type="ECO:0000313" key="3">
    <source>
        <dbReference type="Proteomes" id="UP000652354"/>
    </source>
</evidence>
<dbReference type="Pfam" id="PF03476">
    <property type="entry name" value="MOSC_N"/>
    <property type="match status" value="1"/>
</dbReference>
<dbReference type="Proteomes" id="UP000652354">
    <property type="component" value="Unassembled WGS sequence"/>
</dbReference>
<protein>
    <recommendedName>
        <fullName evidence="1">MOSC domain-containing protein</fullName>
    </recommendedName>
</protein>
<reference evidence="2" key="1">
    <citation type="submission" date="2021-01" db="EMBL/GenBank/DDBJ databases">
        <title>Whole genome shotgun sequence of Demequina activiva NBRC 110675.</title>
        <authorList>
            <person name="Komaki H."/>
            <person name="Tamura T."/>
        </authorList>
    </citation>
    <scope>NUCLEOTIDE SEQUENCE</scope>
    <source>
        <strain evidence="2">NBRC 110675</strain>
    </source>
</reference>
<dbReference type="InterPro" id="IPR052716">
    <property type="entry name" value="MOSC_domain"/>
</dbReference>
<dbReference type="GO" id="GO:0003824">
    <property type="term" value="F:catalytic activity"/>
    <property type="evidence" value="ECO:0007669"/>
    <property type="project" value="InterPro"/>
</dbReference>
<gene>
    <name evidence="2" type="ORF">Dac01nite_08000</name>
</gene>
<dbReference type="PROSITE" id="PS51340">
    <property type="entry name" value="MOSC"/>
    <property type="match status" value="1"/>
</dbReference>
<dbReference type="InterPro" id="IPR011037">
    <property type="entry name" value="Pyrv_Knase-like_insert_dom_sf"/>
</dbReference>
<dbReference type="Gene3D" id="2.40.33.20">
    <property type="entry name" value="PK beta-barrel domain-like"/>
    <property type="match status" value="1"/>
</dbReference>
<sequence length="226" mass="24755">MAHVVSIRRYPVKSMGGESLETVEVDARGLVGDREFAVRDLDSKLAAGKNGKRHARRDGVFEFRAHTEDRGVVVTGPGFRHGLVGEPELDAWLSDALVADVAIAPETDVKHFDDKPVSLIGTATLDWCARELGVDADARRLRANLVVETTEPFEEEQWDGEVRIGSAVFETAGRVERCRTIDLAQDGVDSETRWLKALGETRDLRVAIYLDVITPGFVSVGDGVSL</sequence>
<comment type="caution">
    <text evidence="2">The sequence shown here is derived from an EMBL/GenBank/DDBJ whole genome shotgun (WGS) entry which is preliminary data.</text>
</comment>
<organism evidence="2 3">
    <name type="scientific">Demequina activiva</name>
    <dbReference type="NCBI Taxonomy" id="1582364"/>
    <lineage>
        <taxon>Bacteria</taxon>
        <taxon>Bacillati</taxon>
        <taxon>Actinomycetota</taxon>
        <taxon>Actinomycetes</taxon>
        <taxon>Micrococcales</taxon>
        <taxon>Demequinaceae</taxon>
        <taxon>Demequina</taxon>
    </lineage>
</organism>
<proteinExistence type="predicted"/>
<dbReference type="EMBL" id="BONR01000001">
    <property type="protein sequence ID" value="GIG54048.1"/>
    <property type="molecule type" value="Genomic_DNA"/>
</dbReference>
<dbReference type="InterPro" id="IPR005303">
    <property type="entry name" value="MOCOS_middle"/>
</dbReference>
<name>A0A919Q4B4_9MICO</name>
<dbReference type="InterPro" id="IPR005302">
    <property type="entry name" value="MoCF_Sase_C"/>
</dbReference>
<dbReference type="Pfam" id="PF03473">
    <property type="entry name" value="MOSC"/>
    <property type="match status" value="1"/>
</dbReference>
<dbReference type="PANTHER" id="PTHR36930:SF1">
    <property type="entry name" value="MOSC DOMAIN-CONTAINING PROTEIN"/>
    <property type="match status" value="1"/>
</dbReference>
<dbReference type="GO" id="GO:0030170">
    <property type="term" value="F:pyridoxal phosphate binding"/>
    <property type="evidence" value="ECO:0007669"/>
    <property type="project" value="InterPro"/>
</dbReference>
<evidence type="ECO:0000259" key="1">
    <source>
        <dbReference type="PROSITE" id="PS51340"/>
    </source>
</evidence>
<dbReference type="AlphaFoldDB" id="A0A919Q4B4"/>
<keyword evidence="3" id="KW-1185">Reference proteome</keyword>
<dbReference type="PANTHER" id="PTHR36930">
    <property type="entry name" value="METAL-SULFUR CLUSTER BIOSYNTHESIS PROTEINS YUAD-RELATED"/>
    <property type="match status" value="1"/>
</dbReference>
<evidence type="ECO:0000313" key="2">
    <source>
        <dbReference type="EMBL" id="GIG54048.1"/>
    </source>
</evidence>
<dbReference type="GO" id="GO:0030151">
    <property type="term" value="F:molybdenum ion binding"/>
    <property type="evidence" value="ECO:0007669"/>
    <property type="project" value="InterPro"/>
</dbReference>